<dbReference type="STRING" id="1123404.SAMN02745784_01693"/>
<reference evidence="2" key="1">
    <citation type="submission" date="2016-11" db="EMBL/GenBank/DDBJ databases">
        <authorList>
            <person name="Varghese N."/>
            <person name="Submissions S."/>
        </authorList>
    </citation>
    <scope>NUCLEOTIDE SEQUENCE [LARGE SCALE GENOMIC DNA]</scope>
    <source>
        <strain evidence="2">DSM 18095</strain>
    </source>
</reference>
<organism evidence="1 2">
    <name type="scientific">Tissierella praeacuta DSM 18095</name>
    <dbReference type="NCBI Taxonomy" id="1123404"/>
    <lineage>
        <taxon>Bacteria</taxon>
        <taxon>Bacillati</taxon>
        <taxon>Bacillota</taxon>
        <taxon>Tissierellia</taxon>
        <taxon>Tissierellales</taxon>
        <taxon>Tissierellaceae</taxon>
        <taxon>Tissierella</taxon>
    </lineage>
</organism>
<dbReference type="Proteomes" id="UP000184114">
    <property type="component" value="Unassembled WGS sequence"/>
</dbReference>
<evidence type="ECO:0008006" key="3">
    <source>
        <dbReference type="Google" id="ProtNLM"/>
    </source>
</evidence>
<dbReference type="EMBL" id="FQTY01000006">
    <property type="protein sequence ID" value="SHE75646.1"/>
    <property type="molecule type" value="Genomic_DNA"/>
</dbReference>
<evidence type="ECO:0000313" key="1">
    <source>
        <dbReference type="EMBL" id="SHE75646.1"/>
    </source>
</evidence>
<dbReference type="AlphaFoldDB" id="A0A1M4W356"/>
<proteinExistence type="predicted"/>
<gene>
    <name evidence="1" type="ORF">SAMN02745784_01693</name>
</gene>
<accession>A0A1M4W356</accession>
<evidence type="ECO:0000313" key="2">
    <source>
        <dbReference type="Proteomes" id="UP000184114"/>
    </source>
</evidence>
<sequence>MPAIAIPYPVGDPNETKEKEREIRLKVVKNAMDLLQEKF</sequence>
<name>A0A1M4W356_9FIRM</name>
<protein>
    <recommendedName>
        <fullName evidence="3">Selenoprotein B, glycine/betaine/sarcosine/D-proline reductase family</fullName>
    </recommendedName>
</protein>
<keyword evidence="2" id="KW-1185">Reference proteome</keyword>